<reference evidence="2" key="1">
    <citation type="journal article" date="2014" name="Front. Microbiol.">
        <title>High frequency of phylogenetically diverse reductive dehalogenase-homologous genes in deep subseafloor sedimentary metagenomes.</title>
        <authorList>
            <person name="Kawai M."/>
            <person name="Futagami T."/>
            <person name="Toyoda A."/>
            <person name="Takaki Y."/>
            <person name="Nishi S."/>
            <person name="Hori S."/>
            <person name="Arai W."/>
            <person name="Tsubouchi T."/>
            <person name="Morono Y."/>
            <person name="Uchiyama I."/>
            <person name="Ito T."/>
            <person name="Fujiyama A."/>
            <person name="Inagaki F."/>
            <person name="Takami H."/>
        </authorList>
    </citation>
    <scope>NUCLEOTIDE SEQUENCE</scope>
    <source>
        <strain evidence="2">Expedition CK06-06</strain>
    </source>
</reference>
<dbReference type="AlphaFoldDB" id="X1LH33"/>
<evidence type="ECO:0000256" key="1">
    <source>
        <dbReference type="SAM" id="Phobius"/>
    </source>
</evidence>
<comment type="caution">
    <text evidence="2">The sequence shown here is derived from an EMBL/GenBank/DDBJ whole genome shotgun (WGS) entry which is preliminary data.</text>
</comment>
<dbReference type="EMBL" id="BARU01047768">
    <property type="protein sequence ID" value="GAI01680.1"/>
    <property type="molecule type" value="Genomic_DNA"/>
</dbReference>
<sequence>AVLQDPHVVLARGGRVVYESTAVSNTKAPEGLFALVSQRYRWCRGTIQVLRKYLVRSRHDPQARHPRLILWLAATYFYDLLLVPVLFFVGLGLLSA</sequence>
<accession>X1LH33</accession>
<evidence type="ECO:0008006" key="3">
    <source>
        <dbReference type="Google" id="ProtNLM"/>
    </source>
</evidence>
<dbReference type="InterPro" id="IPR029044">
    <property type="entry name" value="Nucleotide-diphossugar_trans"/>
</dbReference>
<feature type="transmembrane region" description="Helical" evidence="1">
    <location>
        <begin position="68"/>
        <end position="94"/>
    </location>
</feature>
<name>X1LH33_9ZZZZ</name>
<gene>
    <name evidence="2" type="ORF">S03H2_71398</name>
</gene>
<keyword evidence="1" id="KW-1133">Transmembrane helix</keyword>
<keyword evidence="1" id="KW-0812">Transmembrane</keyword>
<feature type="non-terminal residue" evidence="2">
    <location>
        <position position="96"/>
    </location>
</feature>
<proteinExistence type="predicted"/>
<organism evidence="2">
    <name type="scientific">marine sediment metagenome</name>
    <dbReference type="NCBI Taxonomy" id="412755"/>
    <lineage>
        <taxon>unclassified sequences</taxon>
        <taxon>metagenomes</taxon>
        <taxon>ecological metagenomes</taxon>
    </lineage>
</organism>
<keyword evidence="1" id="KW-0472">Membrane</keyword>
<feature type="non-terminal residue" evidence="2">
    <location>
        <position position="1"/>
    </location>
</feature>
<dbReference type="SUPFAM" id="SSF53448">
    <property type="entry name" value="Nucleotide-diphospho-sugar transferases"/>
    <property type="match status" value="1"/>
</dbReference>
<evidence type="ECO:0000313" key="2">
    <source>
        <dbReference type="EMBL" id="GAI01680.1"/>
    </source>
</evidence>
<protein>
    <recommendedName>
        <fullName evidence="3">Glycosyltransferase 2-like domain-containing protein</fullName>
    </recommendedName>
</protein>